<comment type="caution">
    <text evidence="2">The sequence shown here is derived from an EMBL/GenBank/DDBJ whole genome shotgun (WGS) entry which is preliminary data.</text>
</comment>
<feature type="signal peptide" evidence="1">
    <location>
        <begin position="1"/>
        <end position="19"/>
    </location>
</feature>
<accession>A0AAD2D6P4</accession>
<gene>
    <name evidence="2" type="ORF">ECRASSUSDP1_LOCUS24167</name>
</gene>
<keyword evidence="1" id="KW-0732">Signal</keyword>
<dbReference type="Proteomes" id="UP001295684">
    <property type="component" value="Unassembled WGS sequence"/>
</dbReference>
<keyword evidence="3" id="KW-1185">Reference proteome</keyword>
<organism evidence="2 3">
    <name type="scientific">Euplotes crassus</name>
    <dbReference type="NCBI Taxonomy" id="5936"/>
    <lineage>
        <taxon>Eukaryota</taxon>
        <taxon>Sar</taxon>
        <taxon>Alveolata</taxon>
        <taxon>Ciliophora</taxon>
        <taxon>Intramacronucleata</taxon>
        <taxon>Spirotrichea</taxon>
        <taxon>Hypotrichia</taxon>
        <taxon>Euplotida</taxon>
        <taxon>Euplotidae</taxon>
        <taxon>Moneuplotes</taxon>
    </lineage>
</organism>
<feature type="chain" id="PRO_5042069588" evidence="1">
    <location>
        <begin position="20"/>
        <end position="157"/>
    </location>
</feature>
<evidence type="ECO:0000313" key="3">
    <source>
        <dbReference type="Proteomes" id="UP001295684"/>
    </source>
</evidence>
<evidence type="ECO:0000313" key="2">
    <source>
        <dbReference type="EMBL" id="CAI2382687.1"/>
    </source>
</evidence>
<sequence length="157" mass="17977">MKIFCLILLTSLLVSSTFGYSIINSRDPHDIKRQLTGNDWNLYVIYFYDSYSGKIDPNLSSHLKNNILDRYGDQVVYGEVDLAERENLELLDLVEPYNKGDYSRSGNTKAKDVPFVLLLSHGYGWTLQGDNIHVNIDDYMDAIISHAQESQTVECEF</sequence>
<evidence type="ECO:0000256" key="1">
    <source>
        <dbReference type="SAM" id="SignalP"/>
    </source>
</evidence>
<dbReference type="AlphaFoldDB" id="A0AAD2D6P4"/>
<proteinExistence type="predicted"/>
<name>A0AAD2D6P4_EUPCR</name>
<protein>
    <submittedName>
        <fullName evidence="2">Uncharacterized protein</fullName>
    </submittedName>
</protein>
<reference evidence="2" key="1">
    <citation type="submission" date="2023-07" db="EMBL/GenBank/DDBJ databases">
        <authorList>
            <consortium name="AG Swart"/>
            <person name="Singh M."/>
            <person name="Singh A."/>
            <person name="Seah K."/>
            <person name="Emmerich C."/>
        </authorList>
    </citation>
    <scope>NUCLEOTIDE SEQUENCE</scope>
    <source>
        <strain evidence="2">DP1</strain>
    </source>
</reference>
<dbReference type="EMBL" id="CAMPGE010024873">
    <property type="protein sequence ID" value="CAI2382687.1"/>
    <property type="molecule type" value="Genomic_DNA"/>
</dbReference>